<dbReference type="EMBL" id="JACHKA010000001">
    <property type="protein sequence ID" value="MBB5985928.1"/>
    <property type="molecule type" value="Genomic_DNA"/>
</dbReference>
<organism evidence="2 3">
    <name type="scientific">Sphingobium lignivorans</name>
    <dbReference type="NCBI Taxonomy" id="2735886"/>
    <lineage>
        <taxon>Bacteria</taxon>
        <taxon>Pseudomonadati</taxon>
        <taxon>Pseudomonadota</taxon>
        <taxon>Alphaproteobacteria</taxon>
        <taxon>Sphingomonadales</taxon>
        <taxon>Sphingomonadaceae</taxon>
        <taxon>Sphingobium</taxon>
    </lineage>
</organism>
<evidence type="ECO:0000313" key="3">
    <source>
        <dbReference type="Proteomes" id="UP001138540"/>
    </source>
</evidence>
<keyword evidence="3" id="KW-1185">Reference proteome</keyword>
<accession>A0ABR6NHC8</accession>
<feature type="compositionally biased region" description="Low complexity" evidence="1">
    <location>
        <begin position="1"/>
        <end position="13"/>
    </location>
</feature>
<proteinExistence type="predicted"/>
<name>A0ABR6NHC8_9SPHN</name>
<reference evidence="2 3" key="1">
    <citation type="submission" date="2020-08" db="EMBL/GenBank/DDBJ databases">
        <title>Exploring microbial biodiversity for novel pathways involved in the catabolism of aromatic compounds derived from lignin.</title>
        <authorList>
            <person name="Elkins J."/>
        </authorList>
    </citation>
    <scope>NUCLEOTIDE SEQUENCE [LARGE SCALE GENOMIC DNA]</scope>
    <source>
        <strain evidence="2 3">B1D3A</strain>
    </source>
</reference>
<evidence type="ECO:0000256" key="1">
    <source>
        <dbReference type="SAM" id="MobiDB-lite"/>
    </source>
</evidence>
<sequence length="130" mass="13857">MANTTKTPAAPAETTPPAPAPEKAKIAPVKSVLRIDSVIMPDTMFVPDSAEQREELFALNAVVELDEAEAALAEKIAVLSYGELTVANDIARKRIIAEQEEKQLARDFAKKALLDAVKAVAPIAAASDDF</sequence>
<feature type="region of interest" description="Disordered" evidence="1">
    <location>
        <begin position="1"/>
        <end position="24"/>
    </location>
</feature>
<gene>
    <name evidence="2" type="ORF">HNP60_001902</name>
</gene>
<protein>
    <submittedName>
        <fullName evidence="2">Uncharacterized protein</fullName>
    </submittedName>
</protein>
<dbReference type="RefSeq" id="WP_184152859.1">
    <property type="nucleotide sequence ID" value="NZ_JACHKA010000001.1"/>
</dbReference>
<dbReference type="Proteomes" id="UP001138540">
    <property type="component" value="Unassembled WGS sequence"/>
</dbReference>
<evidence type="ECO:0000313" key="2">
    <source>
        <dbReference type="EMBL" id="MBB5985928.1"/>
    </source>
</evidence>
<comment type="caution">
    <text evidence="2">The sequence shown here is derived from an EMBL/GenBank/DDBJ whole genome shotgun (WGS) entry which is preliminary data.</text>
</comment>